<keyword evidence="4" id="KW-1185">Reference proteome</keyword>
<evidence type="ECO:0000256" key="1">
    <source>
        <dbReference type="SAM" id="MobiDB-lite"/>
    </source>
</evidence>
<name>A0A5E4BCI8_MARMO</name>
<accession>A0A5E4BCI8</accession>
<evidence type="ECO:0000313" key="2">
    <source>
        <dbReference type="EMBL" id="KAF7461187.1"/>
    </source>
</evidence>
<reference evidence="3 4" key="1">
    <citation type="submission" date="2019-04" db="EMBL/GenBank/DDBJ databases">
        <authorList>
            <person name="Alioto T."/>
            <person name="Alioto T."/>
        </authorList>
    </citation>
    <scope>NUCLEOTIDE SEQUENCE [LARGE SCALE GENOMIC DNA]</scope>
</reference>
<dbReference type="EMBL" id="WJEC01008688">
    <property type="protein sequence ID" value="KAF7461187.1"/>
    <property type="molecule type" value="Genomic_DNA"/>
</dbReference>
<organism evidence="3 4">
    <name type="scientific">Marmota monax</name>
    <name type="common">Woodchuck</name>
    <dbReference type="NCBI Taxonomy" id="9995"/>
    <lineage>
        <taxon>Eukaryota</taxon>
        <taxon>Metazoa</taxon>
        <taxon>Chordata</taxon>
        <taxon>Craniata</taxon>
        <taxon>Vertebrata</taxon>
        <taxon>Euteleostomi</taxon>
        <taxon>Mammalia</taxon>
        <taxon>Eutheria</taxon>
        <taxon>Euarchontoglires</taxon>
        <taxon>Glires</taxon>
        <taxon>Rodentia</taxon>
        <taxon>Sciuromorpha</taxon>
        <taxon>Sciuridae</taxon>
        <taxon>Xerinae</taxon>
        <taxon>Marmotini</taxon>
        <taxon>Marmota</taxon>
    </lineage>
</organism>
<proteinExistence type="predicted"/>
<feature type="compositionally biased region" description="Basic and acidic residues" evidence="1">
    <location>
        <begin position="1"/>
        <end position="11"/>
    </location>
</feature>
<evidence type="ECO:0000313" key="4">
    <source>
        <dbReference type="Proteomes" id="UP000335636"/>
    </source>
</evidence>
<reference evidence="2" key="2">
    <citation type="submission" date="2020-08" db="EMBL/GenBank/DDBJ databases">
        <authorList>
            <person name="Shumante A."/>
            <person name="Zimin A.V."/>
            <person name="Puiu D."/>
            <person name="Salzberg S.L."/>
        </authorList>
    </citation>
    <scope>NUCLEOTIDE SEQUENCE</scope>
    <source>
        <strain evidence="2">WC2-LM</strain>
        <tissue evidence="2">Liver</tissue>
    </source>
</reference>
<dbReference type="EMBL" id="CABDUW010000378">
    <property type="protein sequence ID" value="VTJ67363.1"/>
    <property type="molecule type" value="Genomic_DNA"/>
</dbReference>
<dbReference type="Proteomes" id="UP000335636">
    <property type="component" value="Unassembled WGS sequence"/>
</dbReference>
<evidence type="ECO:0000313" key="3">
    <source>
        <dbReference type="EMBL" id="VTJ67363.1"/>
    </source>
</evidence>
<feature type="region of interest" description="Disordered" evidence="1">
    <location>
        <begin position="1"/>
        <end position="34"/>
    </location>
</feature>
<dbReference type="AlphaFoldDB" id="A0A5E4BCI8"/>
<dbReference type="Proteomes" id="UP000662637">
    <property type="component" value="Unassembled WGS sequence"/>
</dbReference>
<gene>
    <name evidence="2" type="ORF">GHT09_015605</name>
    <name evidence="3" type="ORF">MONAX_5E040905</name>
</gene>
<sequence length="97" mass="10797">MAAEVHRERCGGRRKARHQGGTCEPTPVSSAGRSLTVTANTSHPLDLHKVLHPGGVVLTVHENPTTRDLQIHRILDLEKASMQEMMVSNFYYVKTHT</sequence>
<protein>
    <submittedName>
        <fullName evidence="3">Uncharacterized protein</fullName>
    </submittedName>
</protein>